<proteinExistence type="predicted"/>
<dbReference type="AlphaFoldDB" id="A0A382AJG6"/>
<name>A0A382AJG6_9ZZZZ</name>
<sequence length="78" mass="8812">MFAEDAIYDVFAATVKGGNPVSFETAYKYIVEGEPGIINGPFNGDSNMRSSSVFKAYCKRYWNVELEKYVNWIIKEAA</sequence>
<reference evidence="1" key="1">
    <citation type="submission" date="2018-05" db="EMBL/GenBank/DDBJ databases">
        <authorList>
            <person name="Lanie J.A."/>
            <person name="Ng W.-L."/>
            <person name="Kazmierczak K.M."/>
            <person name="Andrzejewski T.M."/>
            <person name="Davidsen T.M."/>
            <person name="Wayne K.J."/>
            <person name="Tettelin H."/>
            <person name="Glass J.I."/>
            <person name="Rusch D."/>
            <person name="Podicherti R."/>
            <person name="Tsui H.-C.T."/>
            <person name="Winkler M.E."/>
        </authorList>
    </citation>
    <scope>NUCLEOTIDE SEQUENCE</scope>
</reference>
<evidence type="ECO:0000313" key="1">
    <source>
        <dbReference type="EMBL" id="SVB01519.1"/>
    </source>
</evidence>
<protein>
    <submittedName>
        <fullName evidence="1">Uncharacterized protein</fullName>
    </submittedName>
</protein>
<dbReference type="EMBL" id="UINC01025619">
    <property type="protein sequence ID" value="SVB01519.1"/>
    <property type="molecule type" value="Genomic_DNA"/>
</dbReference>
<accession>A0A382AJG6</accession>
<gene>
    <name evidence="1" type="ORF">METZ01_LOCUS154373</name>
</gene>
<organism evidence="1">
    <name type="scientific">marine metagenome</name>
    <dbReference type="NCBI Taxonomy" id="408172"/>
    <lineage>
        <taxon>unclassified sequences</taxon>
        <taxon>metagenomes</taxon>
        <taxon>ecological metagenomes</taxon>
    </lineage>
</organism>